<reference evidence="1 2" key="1">
    <citation type="submission" date="2023-10" db="EMBL/GenBank/DDBJ databases">
        <title>Noviherbaspirillum sp. CPCC 100848 genome assembly.</title>
        <authorList>
            <person name="Li X.Y."/>
            <person name="Fang X.M."/>
        </authorList>
    </citation>
    <scope>NUCLEOTIDE SEQUENCE [LARGE SCALE GENOMIC DNA]</scope>
    <source>
        <strain evidence="1 2">CPCC 100848</strain>
    </source>
</reference>
<dbReference type="EMBL" id="JAWIIV010000042">
    <property type="protein sequence ID" value="MEC4723061.1"/>
    <property type="molecule type" value="Genomic_DNA"/>
</dbReference>
<organism evidence="1 2">
    <name type="scientific">Noviherbaspirillum album</name>
    <dbReference type="NCBI Taxonomy" id="3080276"/>
    <lineage>
        <taxon>Bacteria</taxon>
        <taxon>Pseudomonadati</taxon>
        <taxon>Pseudomonadota</taxon>
        <taxon>Betaproteobacteria</taxon>
        <taxon>Burkholderiales</taxon>
        <taxon>Oxalobacteraceae</taxon>
        <taxon>Noviherbaspirillum</taxon>
    </lineage>
</organism>
<accession>A0ABU6JHC6</accession>
<sequence>MKISKEIKALAQRIKRLSHQDLIVRNLDNGKYPRRYDYFVNSSSSGIVFKA</sequence>
<protein>
    <submittedName>
        <fullName evidence="1">Uncharacterized protein</fullName>
    </submittedName>
</protein>
<evidence type="ECO:0000313" key="2">
    <source>
        <dbReference type="Proteomes" id="UP001352263"/>
    </source>
</evidence>
<dbReference type="Proteomes" id="UP001352263">
    <property type="component" value="Unassembled WGS sequence"/>
</dbReference>
<proteinExistence type="predicted"/>
<name>A0ABU6JHC6_9BURK</name>
<keyword evidence="2" id="KW-1185">Reference proteome</keyword>
<evidence type="ECO:0000313" key="1">
    <source>
        <dbReference type="EMBL" id="MEC4723061.1"/>
    </source>
</evidence>
<comment type="caution">
    <text evidence="1">The sequence shown here is derived from an EMBL/GenBank/DDBJ whole genome shotgun (WGS) entry which is preliminary data.</text>
</comment>
<gene>
    <name evidence="1" type="ORF">RY831_28270</name>
</gene>
<dbReference type="RefSeq" id="WP_326509685.1">
    <property type="nucleotide sequence ID" value="NZ_JAWIIV010000042.1"/>
</dbReference>